<dbReference type="InParanoid" id="A0A0C2WQA2"/>
<gene>
    <name evidence="1" type="ORF">M378DRAFT_164031</name>
</gene>
<accession>A0A0C2WQA2</accession>
<feature type="non-terminal residue" evidence="1">
    <location>
        <position position="1"/>
    </location>
</feature>
<dbReference type="EMBL" id="KN818255">
    <property type="protein sequence ID" value="KIL63842.1"/>
    <property type="molecule type" value="Genomic_DNA"/>
</dbReference>
<proteinExistence type="predicted"/>
<name>A0A0C2WQA2_AMAMK</name>
<dbReference type="HOGENOM" id="CLU_2644561_0_0_1"/>
<dbReference type="Proteomes" id="UP000054549">
    <property type="component" value="Unassembled WGS sequence"/>
</dbReference>
<organism evidence="1 2">
    <name type="scientific">Amanita muscaria (strain Koide BX008)</name>
    <dbReference type="NCBI Taxonomy" id="946122"/>
    <lineage>
        <taxon>Eukaryota</taxon>
        <taxon>Fungi</taxon>
        <taxon>Dikarya</taxon>
        <taxon>Basidiomycota</taxon>
        <taxon>Agaricomycotina</taxon>
        <taxon>Agaricomycetes</taxon>
        <taxon>Agaricomycetidae</taxon>
        <taxon>Agaricales</taxon>
        <taxon>Pluteineae</taxon>
        <taxon>Amanitaceae</taxon>
        <taxon>Amanita</taxon>
    </lineage>
</organism>
<sequence>TWSYPKSVTTFRLKPDPFFFSDSELITTSGCAVEQTLVPSTTYATWLTQIYLATTAMRYHSRRKTHLLWKTARKKAS</sequence>
<protein>
    <submittedName>
        <fullName evidence="1">Uncharacterized protein</fullName>
    </submittedName>
</protein>
<keyword evidence="2" id="KW-1185">Reference proteome</keyword>
<reference evidence="1 2" key="1">
    <citation type="submission" date="2014-04" db="EMBL/GenBank/DDBJ databases">
        <title>Evolutionary Origins and Diversification of the Mycorrhizal Mutualists.</title>
        <authorList>
            <consortium name="DOE Joint Genome Institute"/>
            <consortium name="Mycorrhizal Genomics Consortium"/>
            <person name="Kohler A."/>
            <person name="Kuo A."/>
            <person name="Nagy L.G."/>
            <person name="Floudas D."/>
            <person name="Copeland A."/>
            <person name="Barry K.W."/>
            <person name="Cichocki N."/>
            <person name="Veneault-Fourrey C."/>
            <person name="LaButti K."/>
            <person name="Lindquist E.A."/>
            <person name="Lipzen A."/>
            <person name="Lundell T."/>
            <person name="Morin E."/>
            <person name="Murat C."/>
            <person name="Riley R."/>
            <person name="Ohm R."/>
            <person name="Sun H."/>
            <person name="Tunlid A."/>
            <person name="Henrissat B."/>
            <person name="Grigoriev I.V."/>
            <person name="Hibbett D.S."/>
            <person name="Martin F."/>
        </authorList>
    </citation>
    <scope>NUCLEOTIDE SEQUENCE [LARGE SCALE GENOMIC DNA]</scope>
    <source>
        <strain evidence="1 2">Koide BX008</strain>
    </source>
</reference>
<dbReference type="AlphaFoldDB" id="A0A0C2WQA2"/>
<evidence type="ECO:0000313" key="1">
    <source>
        <dbReference type="EMBL" id="KIL63842.1"/>
    </source>
</evidence>
<evidence type="ECO:0000313" key="2">
    <source>
        <dbReference type="Proteomes" id="UP000054549"/>
    </source>
</evidence>